<dbReference type="AlphaFoldDB" id="A0A3M6YSK0"/>
<comment type="caution">
    <text evidence="2">The sequence shown here is derived from an EMBL/GenBank/DDBJ whole genome shotgun (WGS) entry which is preliminary data.</text>
</comment>
<evidence type="ECO:0000313" key="2">
    <source>
        <dbReference type="EMBL" id="RMY05771.1"/>
    </source>
</evidence>
<reference evidence="2 3" key="1">
    <citation type="journal article" date="2018" name="BMC Genomics">
        <title>Genomic evidence for intraspecific hybridization in a clonal and extremely halotolerant yeast.</title>
        <authorList>
            <person name="Gostincar C."/>
            <person name="Stajich J.E."/>
            <person name="Zupancic J."/>
            <person name="Zalar P."/>
            <person name="Gunde-Cimerman N."/>
        </authorList>
    </citation>
    <scope>NUCLEOTIDE SEQUENCE [LARGE SCALE GENOMIC DNA]</scope>
    <source>
        <strain evidence="2 3">EXF-6651</strain>
    </source>
</reference>
<organism evidence="2 3">
    <name type="scientific">Hortaea werneckii</name>
    <name type="common">Black yeast</name>
    <name type="synonym">Cladosporium werneckii</name>
    <dbReference type="NCBI Taxonomy" id="91943"/>
    <lineage>
        <taxon>Eukaryota</taxon>
        <taxon>Fungi</taxon>
        <taxon>Dikarya</taxon>
        <taxon>Ascomycota</taxon>
        <taxon>Pezizomycotina</taxon>
        <taxon>Dothideomycetes</taxon>
        <taxon>Dothideomycetidae</taxon>
        <taxon>Mycosphaerellales</taxon>
        <taxon>Teratosphaeriaceae</taxon>
        <taxon>Hortaea</taxon>
    </lineage>
</organism>
<feature type="region of interest" description="Disordered" evidence="1">
    <location>
        <begin position="159"/>
        <end position="206"/>
    </location>
</feature>
<proteinExistence type="predicted"/>
<gene>
    <name evidence="2" type="ORF">D0866_15148</name>
</gene>
<evidence type="ECO:0000256" key="1">
    <source>
        <dbReference type="SAM" id="MobiDB-lite"/>
    </source>
</evidence>
<protein>
    <recommendedName>
        <fullName evidence="4">Hyaluronan/mRNA-binding protein domain-containing protein</fullName>
    </recommendedName>
</protein>
<feature type="compositionally biased region" description="Low complexity" evidence="1">
    <location>
        <begin position="195"/>
        <end position="206"/>
    </location>
</feature>
<accession>A0A3M6YSK0</accession>
<evidence type="ECO:0000313" key="3">
    <source>
        <dbReference type="Proteomes" id="UP000276864"/>
    </source>
</evidence>
<sequence length="206" mass="22109">MGTPRIVMANAGGRIETYYVPYLTCSEPLLYRLMISSQLPALASATAAPLPLHRMTRTHKGNDRDHVGLANGTAVPEEHLPRYFGKAGFAGTNPAETKKKGSGKGNWGQAGISELEDFDYNSLKPRRRSNSMSMAAGHSALKTKFEAVDDDVAIEFDEALHGPREEDMVDNNLEKMSSSSSADTMGSIEEEMDGAASAASAAGQKK</sequence>
<name>A0A3M6YSK0_HORWE</name>
<dbReference type="EMBL" id="QWIM01002966">
    <property type="protein sequence ID" value="RMY05771.1"/>
    <property type="molecule type" value="Genomic_DNA"/>
</dbReference>
<evidence type="ECO:0008006" key="4">
    <source>
        <dbReference type="Google" id="ProtNLM"/>
    </source>
</evidence>
<dbReference type="Proteomes" id="UP000276864">
    <property type="component" value="Unassembled WGS sequence"/>
</dbReference>